<dbReference type="InterPro" id="IPR036164">
    <property type="entry name" value="bL21-like_sf"/>
</dbReference>
<dbReference type="PANTHER" id="PTHR21349:SF0">
    <property type="entry name" value="LARGE RIBOSOMAL SUBUNIT PROTEIN BL21M"/>
    <property type="match status" value="1"/>
</dbReference>
<evidence type="ECO:0000313" key="3">
    <source>
        <dbReference type="EMBL" id="KAH6596776.1"/>
    </source>
</evidence>
<keyword evidence="4" id="KW-1185">Reference proteome</keyword>
<sequence length="203" mass="22537">MFAIRRPLLLIDQVQQTGLLTCQSLTGFTCTRALFGSPPSLIKAYTTRSSPNIAVTSISKAITERTSKVADNTPLKASSADTNKALSLMFNQSKYYAVVEIKNRPYHVAKNDVVVVPRMNDLKIGDVISLDRVREIGSPDYVLQGNPYLHPSYYTIQASAIEHTIGKVVHRKHTKRSGVSKTVHMTSSYTILRICEIDITNPQ</sequence>
<dbReference type="Pfam" id="PF00829">
    <property type="entry name" value="Ribosomal_L21p"/>
    <property type="match status" value="1"/>
</dbReference>
<proteinExistence type="inferred from homology"/>
<dbReference type="PANTHER" id="PTHR21349">
    <property type="entry name" value="50S RIBOSOMAL PROTEIN L21"/>
    <property type="match status" value="1"/>
</dbReference>
<evidence type="ECO:0000256" key="2">
    <source>
        <dbReference type="ARBA" id="ARBA00044129"/>
    </source>
</evidence>
<organism evidence="3 4">
    <name type="scientific">Batrachochytrium salamandrivorans</name>
    <dbReference type="NCBI Taxonomy" id="1357716"/>
    <lineage>
        <taxon>Eukaryota</taxon>
        <taxon>Fungi</taxon>
        <taxon>Fungi incertae sedis</taxon>
        <taxon>Chytridiomycota</taxon>
        <taxon>Chytridiomycota incertae sedis</taxon>
        <taxon>Chytridiomycetes</taxon>
        <taxon>Rhizophydiales</taxon>
        <taxon>Rhizophydiales incertae sedis</taxon>
        <taxon>Batrachochytrium</taxon>
    </lineage>
</organism>
<name>A0ABQ8FHB0_9FUNG</name>
<evidence type="ECO:0000256" key="1">
    <source>
        <dbReference type="ARBA" id="ARBA00008563"/>
    </source>
</evidence>
<accession>A0ABQ8FHB0</accession>
<gene>
    <name evidence="3" type="ORF">BASA50_004922</name>
</gene>
<protein>
    <recommendedName>
        <fullName evidence="2">Large ribosomal subunit protein bL21m</fullName>
    </recommendedName>
</protein>
<dbReference type="EMBL" id="JAFCIX010000188">
    <property type="protein sequence ID" value="KAH6596776.1"/>
    <property type="molecule type" value="Genomic_DNA"/>
</dbReference>
<comment type="similarity">
    <text evidence="1">Belongs to the bacterial ribosomal protein bL21 family.</text>
</comment>
<reference evidence="3 4" key="1">
    <citation type="submission" date="2021-02" db="EMBL/GenBank/DDBJ databases">
        <title>Variation within the Batrachochytrium salamandrivorans European outbreak.</title>
        <authorList>
            <person name="Kelly M."/>
            <person name="Pasmans F."/>
            <person name="Shea T.P."/>
            <person name="Munoz J.F."/>
            <person name="Carranza S."/>
            <person name="Cuomo C.A."/>
            <person name="Martel A."/>
        </authorList>
    </citation>
    <scope>NUCLEOTIDE SEQUENCE [LARGE SCALE GENOMIC DNA]</scope>
    <source>
        <strain evidence="3 4">AMFP18/2</strain>
    </source>
</reference>
<evidence type="ECO:0000313" key="4">
    <source>
        <dbReference type="Proteomes" id="UP001648503"/>
    </source>
</evidence>
<dbReference type="InterPro" id="IPR028909">
    <property type="entry name" value="bL21-like"/>
</dbReference>
<dbReference type="Proteomes" id="UP001648503">
    <property type="component" value="Unassembled WGS sequence"/>
</dbReference>
<comment type="caution">
    <text evidence="3">The sequence shown here is derived from an EMBL/GenBank/DDBJ whole genome shotgun (WGS) entry which is preliminary data.</text>
</comment>
<dbReference type="SUPFAM" id="SSF141091">
    <property type="entry name" value="L21p-like"/>
    <property type="match status" value="1"/>
</dbReference>